<accession>A0A1A5YU64</accession>
<protein>
    <submittedName>
        <fullName evidence="1">Uncharacterized protein</fullName>
    </submittedName>
</protein>
<evidence type="ECO:0000313" key="2">
    <source>
        <dbReference type="Proteomes" id="UP000092024"/>
    </source>
</evidence>
<dbReference type="EMBL" id="LYPA01000023">
    <property type="protein sequence ID" value="OBR68940.1"/>
    <property type="molecule type" value="Genomic_DNA"/>
</dbReference>
<proteinExistence type="predicted"/>
<comment type="caution">
    <text evidence="1">The sequence shown here is derived from an EMBL/GenBank/DDBJ whole genome shotgun (WGS) entry which is preliminary data.</text>
</comment>
<dbReference type="AlphaFoldDB" id="A0A1A5YU64"/>
<name>A0A1A5YU64_9BACL</name>
<organism evidence="1 2">
    <name type="scientific">Paenibacillus oryzae</name>
    <dbReference type="NCBI Taxonomy" id="1844972"/>
    <lineage>
        <taxon>Bacteria</taxon>
        <taxon>Bacillati</taxon>
        <taxon>Bacillota</taxon>
        <taxon>Bacilli</taxon>
        <taxon>Bacillales</taxon>
        <taxon>Paenibacillaceae</taxon>
        <taxon>Paenibacillus</taxon>
    </lineage>
</organism>
<evidence type="ECO:0000313" key="1">
    <source>
        <dbReference type="EMBL" id="OBR68940.1"/>
    </source>
</evidence>
<reference evidence="1 2" key="1">
    <citation type="submission" date="2016-05" db="EMBL/GenBank/DDBJ databases">
        <title>Paenibacillus oryzae. sp. nov., isolated from the rice root.</title>
        <authorList>
            <person name="Zhang J."/>
            <person name="Zhang X."/>
        </authorList>
    </citation>
    <scope>NUCLEOTIDE SEQUENCE [LARGE SCALE GENOMIC DNA]</scope>
    <source>
        <strain evidence="1 2">1DrF-4</strain>
    </source>
</reference>
<keyword evidence="2" id="KW-1185">Reference proteome</keyword>
<dbReference type="STRING" id="1844972.A7K91_15035"/>
<gene>
    <name evidence="1" type="ORF">A7K91_15035</name>
</gene>
<sequence length="149" mass="17700">MILNKPLDPYDFFIQSEDKKSHILFSFKDVELERYKSINYLVYIKDDQFAGQVEIWIEHEELHNFMEGLLKAENSEVKMIHLKAMSDEEFEMTFIDQKMGHYEIAYSITKRRYSRAGLIETILKGSFGYDSEFLNLLKERLKGINKLLS</sequence>
<dbReference type="Proteomes" id="UP000092024">
    <property type="component" value="Unassembled WGS sequence"/>
</dbReference>